<accession>A0A7W9SVK8</accession>
<sequence length="73" mass="8421">MSQVLTVTKSPASETRVRRTERPDPAWVRGRCPECGDELVSHLYYKRNEGYVIQWECWASQGESPTCGYKKVL</sequence>
<dbReference type="AlphaFoldDB" id="A0A7W9SVK8"/>
<comment type="caution">
    <text evidence="2">The sequence shown here is derived from an EMBL/GenBank/DDBJ whole genome shotgun (WGS) entry which is preliminary data.</text>
</comment>
<protein>
    <submittedName>
        <fullName evidence="2">Uncharacterized protein</fullName>
    </submittedName>
</protein>
<evidence type="ECO:0000256" key="1">
    <source>
        <dbReference type="SAM" id="MobiDB-lite"/>
    </source>
</evidence>
<evidence type="ECO:0000313" key="2">
    <source>
        <dbReference type="EMBL" id="MBB6053496.1"/>
    </source>
</evidence>
<proteinExistence type="predicted"/>
<reference evidence="2 3" key="1">
    <citation type="submission" date="2020-08" db="EMBL/GenBank/DDBJ databases">
        <title>Genomic Encyclopedia of Type Strains, Phase IV (KMG-IV): sequencing the most valuable type-strain genomes for metagenomic binning, comparative biology and taxonomic classification.</title>
        <authorList>
            <person name="Goeker M."/>
        </authorList>
    </citation>
    <scope>NUCLEOTIDE SEQUENCE [LARGE SCALE GENOMIC DNA]</scope>
    <source>
        <strain evidence="2 3">DSM 23562</strain>
    </source>
</reference>
<dbReference type="EMBL" id="JACHGW010000007">
    <property type="protein sequence ID" value="MBB6053496.1"/>
    <property type="molecule type" value="Genomic_DNA"/>
</dbReference>
<feature type="region of interest" description="Disordered" evidence="1">
    <location>
        <begin position="1"/>
        <end position="21"/>
    </location>
</feature>
<dbReference type="RefSeq" id="WP_184203588.1">
    <property type="nucleotide sequence ID" value="NZ_JACHGW010000007.1"/>
</dbReference>
<dbReference type="Proteomes" id="UP000520814">
    <property type="component" value="Unassembled WGS sequence"/>
</dbReference>
<keyword evidence="3" id="KW-1185">Reference proteome</keyword>
<feature type="compositionally biased region" description="Polar residues" evidence="1">
    <location>
        <begin position="1"/>
        <end position="13"/>
    </location>
</feature>
<evidence type="ECO:0000313" key="3">
    <source>
        <dbReference type="Proteomes" id="UP000520814"/>
    </source>
</evidence>
<name>A0A7W9SVK8_ARMRO</name>
<organism evidence="2 3">
    <name type="scientific">Armatimonas rosea</name>
    <dbReference type="NCBI Taxonomy" id="685828"/>
    <lineage>
        <taxon>Bacteria</taxon>
        <taxon>Bacillati</taxon>
        <taxon>Armatimonadota</taxon>
        <taxon>Armatimonadia</taxon>
        <taxon>Armatimonadales</taxon>
        <taxon>Armatimonadaceae</taxon>
        <taxon>Armatimonas</taxon>
    </lineage>
</organism>
<gene>
    <name evidence="2" type="ORF">HNQ39_005331</name>
</gene>